<comment type="cofactor">
    <cofactor evidence="1">
        <name>Mg(2+)</name>
        <dbReference type="ChEBI" id="CHEBI:18420"/>
    </cofactor>
</comment>
<dbReference type="PANTHER" id="PTHR19288:SF46">
    <property type="entry name" value="HALOACID DEHALOGENASE-LIKE HYDROLASE DOMAIN-CONTAINING PROTEIN 2"/>
    <property type="match status" value="1"/>
</dbReference>
<dbReference type="AlphaFoldDB" id="A0A3S3NRN8"/>
<dbReference type="GO" id="GO:0005737">
    <property type="term" value="C:cytoplasm"/>
    <property type="evidence" value="ECO:0007669"/>
    <property type="project" value="UniProtKB-SubCell"/>
</dbReference>
<comment type="function">
    <text evidence="11">Phosphatase that hydrolyzes imidodiphosphate, 3-phosphohistidine and 6-phospholysine. Has broad substrate specificity and can also hydrolyze inorganic diphosphate, but with lower efficiency.</text>
</comment>
<comment type="subcellular location">
    <subcellularLocation>
        <location evidence="3">Cytoplasm</location>
    </subcellularLocation>
    <subcellularLocation>
        <location evidence="2">Nucleus</location>
    </subcellularLocation>
</comment>
<gene>
    <name evidence="15" type="ORF">B4U79_13011</name>
</gene>
<dbReference type="EC" id="3.6.1.1" evidence="5"/>
<dbReference type="NCBIfam" id="TIGR01458">
    <property type="entry name" value="HAD-SF-IIA-hyp3"/>
    <property type="match status" value="1"/>
</dbReference>
<evidence type="ECO:0000256" key="8">
    <source>
        <dbReference type="ARBA" id="ARBA00022801"/>
    </source>
</evidence>
<dbReference type="InterPro" id="IPR006355">
    <property type="entry name" value="LHPP/HDHD2"/>
</dbReference>
<dbReference type="InterPro" id="IPR006357">
    <property type="entry name" value="HAD-SF_hydro_IIA"/>
</dbReference>
<name>A0A3S3NRN8_9ACAR</name>
<comment type="caution">
    <text evidence="15">The sequence shown here is derived from an EMBL/GenBank/DDBJ whole genome shotgun (WGS) entry which is preliminary data.</text>
</comment>
<reference evidence="15 16" key="1">
    <citation type="journal article" date="2018" name="Gigascience">
        <title>Genomes of trombidid mites reveal novel predicted allergens and laterally-transferred genes associated with secondary metabolism.</title>
        <authorList>
            <person name="Dong X."/>
            <person name="Chaisiri K."/>
            <person name="Xia D."/>
            <person name="Armstrong S.D."/>
            <person name="Fang Y."/>
            <person name="Donnelly M.J."/>
            <person name="Kadowaki T."/>
            <person name="McGarry J.W."/>
            <person name="Darby A.C."/>
            <person name="Makepeace B.L."/>
        </authorList>
    </citation>
    <scope>NUCLEOTIDE SEQUENCE [LARGE SCALE GENOMIC DNA]</scope>
    <source>
        <strain evidence="15">UoL-WK</strain>
    </source>
</reference>
<dbReference type="Proteomes" id="UP000285301">
    <property type="component" value="Unassembled WGS sequence"/>
</dbReference>
<evidence type="ECO:0000313" key="15">
    <source>
        <dbReference type="EMBL" id="RWS04704.1"/>
    </source>
</evidence>
<evidence type="ECO:0000256" key="12">
    <source>
        <dbReference type="ARBA" id="ARBA00039357"/>
    </source>
</evidence>
<proteinExistence type="inferred from homology"/>
<keyword evidence="7" id="KW-0479">Metal-binding</keyword>
<dbReference type="Gene3D" id="3.40.50.1000">
    <property type="entry name" value="HAD superfamily/HAD-like"/>
    <property type="match status" value="2"/>
</dbReference>
<evidence type="ECO:0000256" key="13">
    <source>
        <dbReference type="ARBA" id="ARBA00039666"/>
    </source>
</evidence>
<evidence type="ECO:0000256" key="1">
    <source>
        <dbReference type="ARBA" id="ARBA00001946"/>
    </source>
</evidence>
<dbReference type="InterPro" id="IPR023214">
    <property type="entry name" value="HAD_sf"/>
</dbReference>
<evidence type="ECO:0000256" key="2">
    <source>
        <dbReference type="ARBA" id="ARBA00004123"/>
    </source>
</evidence>
<feature type="non-terminal residue" evidence="15">
    <location>
        <position position="230"/>
    </location>
</feature>
<evidence type="ECO:0000256" key="11">
    <source>
        <dbReference type="ARBA" id="ARBA00037258"/>
    </source>
</evidence>
<dbReference type="EMBL" id="NCKU01005321">
    <property type="protein sequence ID" value="RWS04704.1"/>
    <property type="molecule type" value="Genomic_DNA"/>
</dbReference>
<sequence>LKSAGLKVRFATNTTKESQCFLWSRLQTLGFNIAVDEIFTSLTCARQLVVEQNLKPYLLLEESAMDDFNKWVDVNIDPEKANAVVVGLAPSKFHYEYLNTAFRILQKGASLVAIHKGRYYRRKDGMALGPGPFVTALEYSSDVKSVVVGKPEATFFAKAIQPFACEPDEVVMIGDDVRDDIGGAQAIGMTGMLVKTGKYRNGDENKIDPKPDFIFENVVNAIDSVIKATS</sequence>
<dbReference type="PANTHER" id="PTHR19288">
    <property type="entry name" value="4-NITROPHENYLPHOSPHATASE-RELATED"/>
    <property type="match status" value="1"/>
</dbReference>
<dbReference type="GO" id="GO:0004427">
    <property type="term" value="F:inorganic diphosphate phosphatase activity"/>
    <property type="evidence" value="ECO:0007669"/>
    <property type="project" value="UniProtKB-EC"/>
</dbReference>
<dbReference type="GO" id="GO:0016791">
    <property type="term" value="F:phosphatase activity"/>
    <property type="evidence" value="ECO:0007669"/>
    <property type="project" value="InterPro"/>
</dbReference>
<keyword evidence="16" id="KW-1185">Reference proteome</keyword>
<evidence type="ECO:0000256" key="9">
    <source>
        <dbReference type="ARBA" id="ARBA00022842"/>
    </source>
</evidence>
<evidence type="ECO:0000256" key="10">
    <source>
        <dbReference type="ARBA" id="ARBA00023242"/>
    </source>
</evidence>
<keyword evidence="9" id="KW-0460">Magnesium</keyword>
<evidence type="ECO:0000256" key="6">
    <source>
        <dbReference type="ARBA" id="ARBA00022490"/>
    </source>
</evidence>
<protein>
    <recommendedName>
        <fullName evidence="13">Haloacid dehalogenase-like hydrolase domain-containing protein 2</fullName>
        <ecNumber evidence="5">3.6.1.1</ecNumber>
    </recommendedName>
    <alternativeName>
        <fullName evidence="12">Phospholysine phosphohistidine inorganic pyrophosphate phosphatase</fullName>
    </alternativeName>
</protein>
<dbReference type="Pfam" id="PF13344">
    <property type="entry name" value="Hydrolase_6"/>
    <property type="match status" value="1"/>
</dbReference>
<accession>A0A3S3NRN8</accession>
<comment type="catalytic activity">
    <reaction evidence="14">
        <text>diphosphate + H2O = 2 phosphate + H(+)</text>
        <dbReference type="Rhea" id="RHEA:24576"/>
        <dbReference type="ChEBI" id="CHEBI:15377"/>
        <dbReference type="ChEBI" id="CHEBI:15378"/>
        <dbReference type="ChEBI" id="CHEBI:33019"/>
        <dbReference type="ChEBI" id="CHEBI:43474"/>
        <dbReference type="EC" id="3.6.1.1"/>
    </reaction>
</comment>
<evidence type="ECO:0000256" key="3">
    <source>
        <dbReference type="ARBA" id="ARBA00004496"/>
    </source>
</evidence>
<evidence type="ECO:0000313" key="16">
    <source>
        <dbReference type="Proteomes" id="UP000285301"/>
    </source>
</evidence>
<dbReference type="Pfam" id="PF13242">
    <property type="entry name" value="Hydrolase_like"/>
    <property type="match status" value="1"/>
</dbReference>
<organism evidence="15 16">
    <name type="scientific">Dinothrombium tinctorium</name>
    <dbReference type="NCBI Taxonomy" id="1965070"/>
    <lineage>
        <taxon>Eukaryota</taxon>
        <taxon>Metazoa</taxon>
        <taxon>Ecdysozoa</taxon>
        <taxon>Arthropoda</taxon>
        <taxon>Chelicerata</taxon>
        <taxon>Arachnida</taxon>
        <taxon>Acari</taxon>
        <taxon>Acariformes</taxon>
        <taxon>Trombidiformes</taxon>
        <taxon>Prostigmata</taxon>
        <taxon>Anystina</taxon>
        <taxon>Parasitengona</taxon>
        <taxon>Trombidioidea</taxon>
        <taxon>Trombidiidae</taxon>
        <taxon>Dinothrombium</taxon>
    </lineage>
</organism>
<evidence type="ECO:0000256" key="5">
    <source>
        <dbReference type="ARBA" id="ARBA00012146"/>
    </source>
</evidence>
<dbReference type="OrthoDB" id="426235at2759"/>
<dbReference type="FunFam" id="3.40.50.1000:FF:000051">
    <property type="entry name" value="Phospholysine phosphohistidine inorganic pyrophosphate phosphatase"/>
    <property type="match status" value="1"/>
</dbReference>
<keyword evidence="10" id="KW-0539">Nucleus</keyword>
<dbReference type="GO" id="GO:0005634">
    <property type="term" value="C:nucleus"/>
    <property type="evidence" value="ECO:0007669"/>
    <property type="project" value="UniProtKB-SubCell"/>
</dbReference>
<dbReference type="STRING" id="1965070.A0A3S3NRN8"/>
<keyword evidence="8 15" id="KW-0378">Hydrolase</keyword>
<evidence type="ECO:0000256" key="4">
    <source>
        <dbReference type="ARBA" id="ARBA00007958"/>
    </source>
</evidence>
<dbReference type="InterPro" id="IPR036412">
    <property type="entry name" value="HAD-like_sf"/>
</dbReference>
<feature type="non-terminal residue" evidence="15">
    <location>
        <position position="1"/>
    </location>
</feature>
<evidence type="ECO:0000256" key="7">
    <source>
        <dbReference type="ARBA" id="ARBA00022723"/>
    </source>
</evidence>
<dbReference type="SUPFAM" id="SSF56784">
    <property type="entry name" value="HAD-like"/>
    <property type="match status" value="1"/>
</dbReference>
<dbReference type="GO" id="GO:0046872">
    <property type="term" value="F:metal ion binding"/>
    <property type="evidence" value="ECO:0007669"/>
    <property type="project" value="UniProtKB-KW"/>
</dbReference>
<evidence type="ECO:0000256" key="14">
    <source>
        <dbReference type="ARBA" id="ARBA00047820"/>
    </source>
</evidence>
<comment type="similarity">
    <text evidence="4">Belongs to the HAD-like hydrolase superfamily.</text>
</comment>
<keyword evidence="6" id="KW-0963">Cytoplasm</keyword>